<keyword evidence="2" id="KW-1185">Reference proteome</keyword>
<gene>
    <name evidence="1" type="ORF">CCDG5_1670</name>
</gene>
<dbReference type="SUPFAM" id="SSF46785">
    <property type="entry name" value="Winged helix' DNA-binding domain"/>
    <property type="match status" value="1"/>
</dbReference>
<dbReference type="Gene3D" id="1.10.10.10">
    <property type="entry name" value="Winged helix-like DNA-binding domain superfamily/Winged helix DNA-binding domain"/>
    <property type="match status" value="1"/>
</dbReference>
<dbReference type="GO" id="GO:0003700">
    <property type="term" value="F:DNA-binding transcription factor activity"/>
    <property type="evidence" value="ECO:0007669"/>
    <property type="project" value="TreeGrafter"/>
</dbReference>
<proteinExistence type="predicted"/>
<evidence type="ECO:0000313" key="2">
    <source>
        <dbReference type="Proteomes" id="UP000032431"/>
    </source>
</evidence>
<evidence type="ECO:0000313" key="1">
    <source>
        <dbReference type="EMBL" id="CDZ24778.1"/>
    </source>
</evidence>
<dbReference type="STRING" id="29343.CCDG5_1670"/>
<dbReference type="InterPro" id="IPR000944">
    <property type="entry name" value="Tscrpt_reg_Rrf2"/>
</dbReference>
<dbReference type="InterPro" id="IPR030489">
    <property type="entry name" value="TR_Rrf2-type_CS"/>
</dbReference>
<organism evidence="1 2">
    <name type="scientific">[Clostridium] cellulosi</name>
    <dbReference type="NCBI Taxonomy" id="29343"/>
    <lineage>
        <taxon>Bacteria</taxon>
        <taxon>Bacillati</taxon>
        <taxon>Bacillota</taxon>
        <taxon>Clostridia</taxon>
        <taxon>Eubacteriales</taxon>
        <taxon>Oscillospiraceae</taxon>
        <taxon>Oscillospiraceae incertae sedis</taxon>
    </lineage>
</organism>
<dbReference type="OrthoDB" id="9808360at2"/>
<name>A0A078KQQ8_9FIRM</name>
<dbReference type="PROSITE" id="PS01332">
    <property type="entry name" value="HTH_RRF2_1"/>
    <property type="match status" value="1"/>
</dbReference>
<dbReference type="Proteomes" id="UP000032431">
    <property type="component" value="Chromosome I"/>
</dbReference>
<dbReference type="PATRIC" id="fig|29343.3.peg.1759"/>
<dbReference type="PANTHER" id="PTHR33221:SF2">
    <property type="entry name" value="TRANSCRIPTIONAL REGULATOR"/>
    <property type="match status" value="1"/>
</dbReference>
<dbReference type="PROSITE" id="PS51197">
    <property type="entry name" value="HTH_RRF2_2"/>
    <property type="match status" value="1"/>
</dbReference>
<dbReference type="NCBIfam" id="TIGR00738">
    <property type="entry name" value="rrf2_super"/>
    <property type="match status" value="1"/>
</dbReference>
<dbReference type="EMBL" id="LM995447">
    <property type="protein sequence ID" value="CDZ24778.1"/>
    <property type="molecule type" value="Genomic_DNA"/>
</dbReference>
<dbReference type="InterPro" id="IPR036388">
    <property type="entry name" value="WH-like_DNA-bd_sf"/>
</dbReference>
<reference evidence="2" key="1">
    <citation type="submission" date="2014-07" db="EMBL/GenBank/DDBJ databases">
        <authorList>
            <person name="Wibberg D."/>
        </authorList>
    </citation>
    <scope>NUCLEOTIDE SEQUENCE [LARGE SCALE GENOMIC DNA]</scope>
    <source>
        <strain evidence="2">DG5</strain>
    </source>
</reference>
<sequence length="136" mass="15304">MRITQEADYAVRIIDCLARQNKRLDARTISEMTGVTLRFTLKILRKLLISGIVISYKGVQGGYELARKPSEINMRQVIEAVDGPIAISRCVSGELPCSLTESDCGCYYHKIFVDVSKAIRDKFESINFGIKDQGKR</sequence>
<protein>
    <submittedName>
        <fullName evidence="1">AsnC family transcriptional regulator</fullName>
    </submittedName>
</protein>
<dbReference type="AlphaFoldDB" id="A0A078KQQ8"/>
<dbReference type="Pfam" id="PF02082">
    <property type="entry name" value="Rrf2"/>
    <property type="match status" value="1"/>
</dbReference>
<dbReference type="GO" id="GO:0005829">
    <property type="term" value="C:cytosol"/>
    <property type="evidence" value="ECO:0007669"/>
    <property type="project" value="TreeGrafter"/>
</dbReference>
<dbReference type="KEGG" id="ccel:CCDG5_1670"/>
<accession>A0A078KQQ8</accession>
<dbReference type="InterPro" id="IPR036390">
    <property type="entry name" value="WH_DNA-bd_sf"/>
</dbReference>
<dbReference type="PANTHER" id="PTHR33221">
    <property type="entry name" value="WINGED HELIX-TURN-HELIX TRANSCRIPTIONAL REGULATOR, RRF2 FAMILY"/>
    <property type="match status" value="1"/>
</dbReference>
<dbReference type="HOGENOM" id="CLU_107144_1_3_9"/>